<organism evidence="2 3">
    <name type="scientific">Mycolicibacterium flavescens</name>
    <name type="common">Mycobacterium flavescens</name>
    <dbReference type="NCBI Taxonomy" id="1776"/>
    <lineage>
        <taxon>Bacteria</taxon>
        <taxon>Bacillati</taxon>
        <taxon>Actinomycetota</taxon>
        <taxon>Actinomycetes</taxon>
        <taxon>Mycobacteriales</taxon>
        <taxon>Mycobacteriaceae</taxon>
        <taxon>Mycolicibacterium</taxon>
    </lineage>
</organism>
<protein>
    <recommendedName>
        <fullName evidence="1">ANTAR domain-containing protein</fullName>
    </recommendedName>
</protein>
<dbReference type="Gene3D" id="1.10.10.10">
    <property type="entry name" value="Winged helix-like DNA-binding domain superfamily/Winged helix DNA-binding domain"/>
    <property type="match status" value="1"/>
</dbReference>
<dbReference type="RefSeq" id="WP_069415645.1">
    <property type="nucleotide sequence ID" value="NZ_JACKUL010000022.1"/>
</dbReference>
<evidence type="ECO:0000259" key="1">
    <source>
        <dbReference type="Pfam" id="PF03861"/>
    </source>
</evidence>
<accession>A0A1E3RDZ5</accession>
<keyword evidence="3" id="KW-1185">Reference proteome</keyword>
<evidence type="ECO:0000313" key="2">
    <source>
        <dbReference type="EMBL" id="ODQ88073.1"/>
    </source>
</evidence>
<dbReference type="InterPro" id="IPR005561">
    <property type="entry name" value="ANTAR"/>
</dbReference>
<sequence length="90" mass="9958">MVMNPGMVVGDRVNWGVRMLERAEGVVVALRRCRVEEAFAEIVDAAKRHRVPTLELAAALVGLAEGVDVEGDAGWAARYEWSSLLQQPRR</sequence>
<feature type="domain" description="ANTAR" evidence="1">
    <location>
        <begin position="19"/>
        <end position="61"/>
    </location>
</feature>
<dbReference type="OrthoDB" id="4466580at2"/>
<evidence type="ECO:0000313" key="3">
    <source>
        <dbReference type="Proteomes" id="UP000094053"/>
    </source>
</evidence>
<proteinExistence type="predicted"/>
<dbReference type="InterPro" id="IPR036388">
    <property type="entry name" value="WH-like_DNA-bd_sf"/>
</dbReference>
<name>A0A1E3RDZ5_MYCFV</name>
<reference evidence="3" key="1">
    <citation type="submission" date="2016-09" db="EMBL/GenBank/DDBJ databases">
        <authorList>
            <person name="Greninger A.L."/>
            <person name="Jerome K.R."/>
            <person name="Mcnair B."/>
            <person name="Wallis C."/>
            <person name="Fang F."/>
        </authorList>
    </citation>
    <scope>NUCLEOTIDE SEQUENCE [LARGE SCALE GENOMIC DNA]</scope>
    <source>
        <strain evidence="3">M6</strain>
    </source>
</reference>
<gene>
    <name evidence="2" type="ORF">BHQ18_21080</name>
</gene>
<dbReference type="Proteomes" id="UP000094053">
    <property type="component" value="Unassembled WGS sequence"/>
</dbReference>
<dbReference type="AlphaFoldDB" id="A0A1E3RDZ5"/>
<dbReference type="GO" id="GO:0003723">
    <property type="term" value="F:RNA binding"/>
    <property type="evidence" value="ECO:0007669"/>
    <property type="project" value="InterPro"/>
</dbReference>
<comment type="caution">
    <text evidence="2">The sequence shown here is derived from an EMBL/GenBank/DDBJ whole genome shotgun (WGS) entry which is preliminary data.</text>
</comment>
<dbReference type="Pfam" id="PF03861">
    <property type="entry name" value="ANTAR"/>
    <property type="match status" value="1"/>
</dbReference>
<dbReference type="EMBL" id="MIHA01000017">
    <property type="protein sequence ID" value="ODQ88073.1"/>
    <property type="molecule type" value="Genomic_DNA"/>
</dbReference>